<evidence type="ECO:0000256" key="1">
    <source>
        <dbReference type="SAM" id="MobiDB-lite"/>
    </source>
</evidence>
<sequence length="290" mass="33631">VKEEVVGEVRKKEKGGWWRSRKKTEAERREVRVRKEKEKEKAWMKRERRRTKRKMDRVTRKEKARSARAEKRRKEEELVEYEKEVALARKGKCKAPINQEEPENSTGVEDVLMLEWRESQGGPSGQHDEPEVQVGRNYAVSEPDREISGVDPAPPPVVKKEKRGWFGRKKVKVEPSRGVGGGDASVPVGIQRSKRRFGIFGRRKKATSEPAQDIRSGISRLPQQQKKRGFFGWFRKAKPVGPTHPVNGNASAPIQQQQKKKRRLFGRRKKATSERWPKRRRASSLRCTIL</sequence>
<evidence type="ECO:0000313" key="3">
    <source>
        <dbReference type="Proteomes" id="UP000275078"/>
    </source>
</evidence>
<feature type="region of interest" description="Disordered" evidence="1">
    <location>
        <begin position="195"/>
        <end position="222"/>
    </location>
</feature>
<feature type="compositionally biased region" description="Basic and acidic residues" evidence="1">
    <location>
        <begin position="1"/>
        <end position="16"/>
    </location>
</feature>
<feature type="compositionally biased region" description="Basic residues" evidence="1">
    <location>
        <begin position="195"/>
        <end position="205"/>
    </location>
</feature>
<feature type="compositionally biased region" description="Basic residues" evidence="1">
    <location>
        <begin position="258"/>
        <end position="270"/>
    </location>
</feature>
<dbReference type="Proteomes" id="UP000275078">
    <property type="component" value="Unassembled WGS sequence"/>
</dbReference>
<feature type="region of interest" description="Disordered" evidence="1">
    <location>
        <begin position="117"/>
        <end position="163"/>
    </location>
</feature>
<feature type="compositionally biased region" description="Basic and acidic residues" evidence="1">
    <location>
        <begin position="23"/>
        <end position="45"/>
    </location>
</feature>
<dbReference type="EMBL" id="ML119682">
    <property type="protein sequence ID" value="RPA81136.1"/>
    <property type="molecule type" value="Genomic_DNA"/>
</dbReference>
<accession>A0A3N4I6Q8</accession>
<feature type="compositionally biased region" description="Basic residues" evidence="1">
    <location>
        <begin position="46"/>
        <end position="55"/>
    </location>
</feature>
<feature type="compositionally biased region" description="Basic and acidic residues" evidence="1">
    <location>
        <begin position="56"/>
        <end position="75"/>
    </location>
</feature>
<feature type="region of interest" description="Disordered" evidence="1">
    <location>
        <begin position="235"/>
        <end position="290"/>
    </location>
</feature>
<proteinExistence type="predicted"/>
<reference evidence="2 3" key="1">
    <citation type="journal article" date="2018" name="Nat. Ecol. Evol.">
        <title>Pezizomycetes genomes reveal the molecular basis of ectomycorrhizal truffle lifestyle.</title>
        <authorList>
            <person name="Murat C."/>
            <person name="Payen T."/>
            <person name="Noel B."/>
            <person name="Kuo A."/>
            <person name="Morin E."/>
            <person name="Chen J."/>
            <person name="Kohler A."/>
            <person name="Krizsan K."/>
            <person name="Balestrini R."/>
            <person name="Da Silva C."/>
            <person name="Montanini B."/>
            <person name="Hainaut M."/>
            <person name="Levati E."/>
            <person name="Barry K.W."/>
            <person name="Belfiori B."/>
            <person name="Cichocki N."/>
            <person name="Clum A."/>
            <person name="Dockter R.B."/>
            <person name="Fauchery L."/>
            <person name="Guy J."/>
            <person name="Iotti M."/>
            <person name="Le Tacon F."/>
            <person name="Lindquist E.A."/>
            <person name="Lipzen A."/>
            <person name="Malagnac F."/>
            <person name="Mello A."/>
            <person name="Molinier V."/>
            <person name="Miyauchi S."/>
            <person name="Poulain J."/>
            <person name="Riccioni C."/>
            <person name="Rubini A."/>
            <person name="Sitrit Y."/>
            <person name="Splivallo R."/>
            <person name="Traeger S."/>
            <person name="Wang M."/>
            <person name="Zifcakova L."/>
            <person name="Wipf D."/>
            <person name="Zambonelli A."/>
            <person name="Paolocci F."/>
            <person name="Nowrousian M."/>
            <person name="Ottonello S."/>
            <person name="Baldrian P."/>
            <person name="Spatafora J.W."/>
            <person name="Henrissat B."/>
            <person name="Nagy L.G."/>
            <person name="Aury J.M."/>
            <person name="Wincker P."/>
            <person name="Grigoriev I.V."/>
            <person name="Bonfante P."/>
            <person name="Martin F.M."/>
        </authorList>
    </citation>
    <scope>NUCLEOTIDE SEQUENCE [LARGE SCALE GENOMIC DNA]</scope>
    <source>
        <strain evidence="2 3">RN42</strain>
    </source>
</reference>
<gene>
    <name evidence="2" type="ORF">BJ508DRAFT_346304</name>
</gene>
<evidence type="ECO:0000313" key="2">
    <source>
        <dbReference type="EMBL" id="RPA81136.1"/>
    </source>
</evidence>
<protein>
    <submittedName>
        <fullName evidence="2">Uncharacterized protein</fullName>
    </submittedName>
</protein>
<organism evidence="2 3">
    <name type="scientific">Ascobolus immersus RN42</name>
    <dbReference type="NCBI Taxonomy" id="1160509"/>
    <lineage>
        <taxon>Eukaryota</taxon>
        <taxon>Fungi</taxon>
        <taxon>Dikarya</taxon>
        <taxon>Ascomycota</taxon>
        <taxon>Pezizomycotina</taxon>
        <taxon>Pezizomycetes</taxon>
        <taxon>Pezizales</taxon>
        <taxon>Ascobolaceae</taxon>
        <taxon>Ascobolus</taxon>
    </lineage>
</organism>
<feature type="region of interest" description="Disordered" evidence="1">
    <location>
        <begin position="1"/>
        <end position="75"/>
    </location>
</feature>
<feature type="non-terminal residue" evidence="2">
    <location>
        <position position="1"/>
    </location>
</feature>
<keyword evidence="3" id="KW-1185">Reference proteome</keyword>
<name>A0A3N4I6Q8_ASCIM</name>
<dbReference type="AlphaFoldDB" id="A0A3N4I6Q8"/>